<evidence type="ECO:0000256" key="5">
    <source>
        <dbReference type="SAM" id="Phobius"/>
    </source>
</evidence>
<comment type="subcellular location">
    <subcellularLocation>
        <location evidence="1">Peroxisome</location>
    </subcellularLocation>
</comment>
<dbReference type="Proteomes" id="UP000694924">
    <property type="component" value="Unplaced"/>
</dbReference>
<keyword evidence="4" id="KW-0576">Peroxisome</keyword>
<dbReference type="PANTHER" id="PTHR24096">
    <property type="entry name" value="LONG-CHAIN-FATTY-ACID--COA LIGASE"/>
    <property type="match status" value="1"/>
</dbReference>
<name>A0ABM1I6E0_POLDO</name>
<evidence type="ECO:0000313" key="9">
    <source>
        <dbReference type="RefSeq" id="XP_015175777.1"/>
    </source>
</evidence>
<keyword evidence="5" id="KW-1133">Transmembrane helix</keyword>
<organism evidence="8 9">
    <name type="scientific">Polistes dominula</name>
    <name type="common">European paper wasp</name>
    <name type="synonym">Vespa dominula</name>
    <dbReference type="NCBI Taxonomy" id="743375"/>
    <lineage>
        <taxon>Eukaryota</taxon>
        <taxon>Metazoa</taxon>
        <taxon>Ecdysozoa</taxon>
        <taxon>Arthropoda</taxon>
        <taxon>Hexapoda</taxon>
        <taxon>Insecta</taxon>
        <taxon>Pterygota</taxon>
        <taxon>Neoptera</taxon>
        <taxon>Endopterygota</taxon>
        <taxon>Hymenoptera</taxon>
        <taxon>Apocrita</taxon>
        <taxon>Aculeata</taxon>
        <taxon>Vespoidea</taxon>
        <taxon>Vespidae</taxon>
        <taxon>Polistinae</taxon>
        <taxon>Polistini</taxon>
        <taxon>Polistes</taxon>
    </lineage>
</organism>
<sequence>MSKAARILKGPPRTLETNISFGQFILEKLRQHYEKVFEIDAETGQFLTYKDMLEKTVKLTEILKKRNVQIEDKVSIIAENHCNWFVAAFASIFLGAVVAPINPVYTEIELKHVLGISKPRIIFVSRRTEKLVSKVVPTLPWNIELIELDDEALNNNVPTIKNLLKTIDDEIDYHRYTLIDIGDNKKRPVVILCSSGTTGLPKGVALSHWNFLNFSTTIGTSNYLDITPDARALLFLPLYHGYAFGVMALITNAGGTIIRITNFSPDLLFKSIEKYRITLLPIVPSVLIILAKHPSALNYNFRSVKRAFCGAAPLPKEIILEAKKRLNVKSIDNGYGMTELTVLTGMSNKLGNNDSAITNIVPGVQCKIVNPETQETLGPMQKGELCVKGDHIIMLGYYNNPKATNETIDKDGWLHTGDVAYYTETGDLYVIDRLKELIKYKGYQVSPVEIEVLLLSHPAVKDVAVAGKPDEFAGELPTAFIAKQPNSNVNPQEIIDFVKNQLSPQKWLRGGVHFLESIPRNSTGKVMRRELRNLASRL</sequence>
<protein>
    <submittedName>
        <fullName evidence="9 10">4-coumarate--CoA ligase 1-like</fullName>
    </submittedName>
</protein>
<keyword evidence="5" id="KW-0472">Membrane</keyword>
<feature type="transmembrane region" description="Helical" evidence="5">
    <location>
        <begin position="82"/>
        <end position="101"/>
    </location>
</feature>
<dbReference type="Gene3D" id="3.40.50.980">
    <property type="match status" value="2"/>
</dbReference>
<dbReference type="InterPro" id="IPR020845">
    <property type="entry name" value="AMP-binding_CS"/>
</dbReference>
<dbReference type="PANTHER" id="PTHR24096:SF149">
    <property type="entry name" value="AMP-BINDING DOMAIN-CONTAINING PROTEIN-RELATED"/>
    <property type="match status" value="1"/>
</dbReference>
<feature type="domain" description="AMP-dependent synthetase/ligase" evidence="6">
    <location>
        <begin position="30"/>
        <end position="398"/>
    </location>
</feature>
<feature type="domain" description="AMP-binding enzyme C-terminal" evidence="7">
    <location>
        <begin position="449"/>
        <end position="525"/>
    </location>
</feature>
<gene>
    <name evidence="9 10 11" type="primary">LOC107066049</name>
    <name evidence="12" type="synonym">LOC107068033</name>
</gene>
<accession>A0ABM1I6E0</accession>
<keyword evidence="3" id="KW-0436">Ligase</keyword>
<dbReference type="SUPFAM" id="SSF56801">
    <property type="entry name" value="Acetyl-CoA synthetase-like"/>
    <property type="match status" value="1"/>
</dbReference>
<dbReference type="Pfam" id="PF13193">
    <property type="entry name" value="AMP-binding_C"/>
    <property type="match status" value="1"/>
</dbReference>
<evidence type="ECO:0000313" key="12">
    <source>
        <dbReference type="RefSeq" id="XP_015179519.1"/>
    </source>
</evidence>
<dbReference type="RefSeq" id="XP_015175778.1">
    <property type="nucleotide sequence ID" value="XM_015320292.1"/>
</dbReference>
<evidence type="ECO:0000259" key="7">
    <source>
        <dbReference type="Pfam" id="PF13193"/>
    </source>
</evidence>
<dbReference type="RefSeq" id="XP_015175777.1">
    <property type="nucleotide sequence ID" value="XM_015320291.1"/>
</dbReference>
<dbReference type="GeneID" id="107068033"/>
<reference evidence="9 10" key="1">
    <citation type="submission" date="2025-05" db="UniProtKB">
        <authorList>
            <consortium name="RefSeq"/>
        </authorList>
    </citation>
    <scope>IDENTIFICATION</scope>
    <source>
        <tissue evidence="9 10">Whole body</tissue>
    </source>
</reference>
<keyword evidence="5" id="KW-0812">Transmembrane</keyword>
<dbReference type="PROSITE" id="PS00455">
    <property type="entry name" value="AMP_BINDING"/>
    <property type="match status" value="1"/>
</dbReference>
<evidence type="ECO:0000256" key="1">
    <source>
        <dbReference type="ARBA" id="ARBA00004275"/>
    </source>
</evidence>
<dbReference type="InterPro" id="IPR045851">
    <property type="entry name" value="AMP-bd_C_sf"/>
</dbReference>
<dbReference type="Gene3D" id="2.30.38.10">
    <property type="entry name" value="Luciferase, Domain 3"/>
    <property type="match status" value="1"/>
</dbReference>
<evidence type="ECO:0000256" key="2">
    <source>
        <dbReference type="ARBA" id="ARBA00006432"/>
    </source>
</evidence>
<dbReference type="GeneID" id="107066049"/>
<evidence type="ECO:0000259" key="6">
    <source>
        <dbReference type="Pfam" id="PF00501"/>
    </source>
</evidence>
<proteinExistence type="inferred from homology"/>
<dbReference type="RefSeq" id="XP_015179519.1">
    <property type="nucleotide sequence ID" value="XM_015324033.1"/>
</dbReference>
<evidence type="ECO:0000313" key="8">
    <source>
        <dbReference type="Proteomes" id="UP000694924"/>
    </source>
</evidence>
<dbReference type="Pfam" id="PF00501">
    <property type="entry name" value="AMP-binding"/>
    <property type="match status" value="1"/>
</dbReference>
<dbReference type="Gene3D" id="3.30.300.30">
    <property type="match status" value="1"/>
</dbReference>
<evidence type="ECO:0000256" key="4">
    <source>
        <dbReference type="ARBA" id="ARBA00023140"/>
    </source>
</evidence>
<comment type="similarity">
    <text evidence="2">Belongs to the ATP-dependent AMP-binding enzyme family.</text>
</comment>
<dbReference type="RefSeq" id="XP_015175779.1">
    <property type="nucleotide sequence ID" value="XM_015320293.1"/>
</dbReference>
<dbReference type="CDD" id="cd05911">
    <property type="entry name" value="Firefly_Luc_like"/>
    <property type="match status" value="1"/>
</dbReference>
<evidence type="ECO:0000313" key="10">
    <source>
        <dbReference type="RefSeq" id="XP_015175778.1"/>
    </source>
</evidence>
<dbReference type="InterPro" id="IPR000873">
    <property type="entry name" value="AMP-dep_synth/lig_dom"/>
</dbReference>
<evidence type="ECO:0000256" key="3">
    <source>
        <dbReference type="ARBA" id="ARBA00022598"/>
    </source>
</evidence>
<keyword evidence="8" id="KW-1185">Reference proteome</keyword>
<evidence type="ECO:0000313" key="11">
    <source>
        <dbReference type="RefSeq" id="XP_015175779.1"/>
    </source>
</evidence>
<dbReference type="InterPro" id="IPR025110">
    <property type="entry name" value="AMP-bd_C"/>
</dbReference>